<dbReference type="Gene3D" id="3.30.160.20">
    <property type="match status" value="1"/>
</dbReference>
<dbReference type="AlphaFoldDB" id="A0AAV9H734"/>
<dbReference type="PROSITE" id="PS50881">
    <property type="entry name" value="S5_DSRBD"/>
    <property type="match status" value="1"/>
</dbReference>
<proteinExistence type="inferred from homology"/>
<evidence type="ECO:0000313" key="9">
    <source>
        <dbReference type="Proteomes" id="UP001321760"/>
    </source>
</evidence>
<dbReference type="InterPro" id="IPR020568">
    <property type="entry name" value="Ribosomal_Su5_D2-typ_SF"/>
</dbReference>
<evidence type="ECO:0000259" key="7">
    <source>
        <dbReference type="PROSITE" id="PS50881"/>
    </source>
</evidence>
<dbReference type="GO" id="GO:0005737">
    <property type="term" value="C:cytoplasm"/>
    <property type="evidence" value="ECO:0007669"/>
    <property type="project" value="UniProtKB-ARBA"/>
</dbReference>
<keyword evidence="9" id="KW-1185">Reference proteome</keyword>
<dbReference type="InterPro" id="IPR013810">
    <property type="entry name" value="Ribosomal_uS5_N"/>
</dbReference>
<accession>A0AAV9H734</accession>
<comment type="similarity">
    <text evidence="1 5">Belongs to the universal ribosomal protein uS5 family.</text>
</comment>
<dbReference type="FunFam" id="3.30.230.10:FF:000002">
    <property type="entry name" value="30S ribosomal protein S5"/>
    <property type="match status" value="1"/>
</dbReference>
<feature type="compositionally biased region" description="Low complexity" evidence="6">
    <location>
        <begin position="25"/>
        <end position="40"/>
    </location>
</feature>
<keyword evidence="3 4" id="KW-0687">Ribonucleoprotein</keyword>
<dbReference type="InterPro" id="IPR005324">
    <property type="entry name" value="Ribosomal_uS5_C"/>
</dbReference>
<dbReference type="PROSITE" id="PS51257">
    <property type="entry name" value="PROKAR_LIPOPROTEIN"/>
    <property type="match status" value="1"/>
</dbReference>
<dbReference type="SUPFAM" id="SSF54768">
    <property type="entry name" value="dsRNA-binding domain-like"/>
    <property type="match status" value="1"/>
</dbReference>
<dbReference type="Pfam" id="PF03719">
    <property type="entry name" value="Ribosomal_S5_C"/>
    <property type="match status" value="1"/>
</dbReference>
<reference evidence="8" key="2">
    <citation type="submission" date="2023-05" db="EMBL/GenBank/DDBJ databases">
        <authorList>
            <consortium name="Lawrence Berkeley National Laboratory"/>
            <person name="Steindorff A."/>
            <person name="Hensen N."/>
            <person name="Bonometti L."/>
            <person name="Westerberg I."/>
            <person name="Brannstrom I.O."/>
            <person name="Guillou S."/>
            <person name="Cros-Aarteil S."/>
            <person name="Calhoun S."/>
            <person name="Haridas S."/>
            <person name="Kuo A."/>
            <person name="Mondo S."/>
            <person name="Pangilinan J."/>
            <person name="Riley R."/>
            <person name="Labutti K."/>
            <person name="Andreopoulos B."/>
            <person name="Lipzen A."/>
            <person name="Chen C."/>
            <person name="Yanf M."/>
            <person name="Daum C."/>
            <person name="Ng V."/>
            <person name="Clum A."/>
            <person name="Ohm R."/>
            <person name="Martin F."/>
            <person name="Silar P."/>
            <person name="Natvig D."/>
            <person name="Lalanne C."/>
            <person name="Gautier V."/>
            <person name="Ament-Velasquez S.L."/>
            <person name="Kruys A."/>
            <person name="Hutchinson M.I."/>
            <person name="Powell A.J."/>
            <person name="Barry K."/>
            <person name="Miller A.N."/>
            <person name="Grigoriev I.V."/>
            <person name="Debuchy R."/>
            <person name="Gladieux P."/>
            <person name="Thoren M.H."/>
            <person name="Johannesson H."/>
        </authorList>
    </citation>
    <scope>NUCLEOTIDE SEQUENCE</scope>
    <source>
        <strain evidence="8">PSN243</strain>
    </source>
</reference>
<comment type="caution">
    <text evidence="8">The sequence shown here is derived from an EMBL/GenBank/DDBJ whole genome shotgun (WGS) entry which is preliminary data.</text>
</comment>
<feature type="region of interest" description="Disordered" evidence="6">
    <location>
        <begin position="25"/>
        <end position="70"/>
    </location>
</feature>
<sequence length="482" mass="53524">MSVARPAARSLFSRALGCPSIAAATSSSASAASCRSFHASPQLAERKRPGRKGSKKDDLNPVNQPGKEPWTKAKIKRFTFKWFPKYTAQEFAELRKIYTDEQMAALKAGEAAINPRDLTIQGRLRKDPYRFKYLDDFSTIQPIIDKRARRQPPPDPMARFMNLDEFTQDLIEWAEKFQVGETTGTLKKLEDFVPAEFKSIPEAQWPGKVRTNAHESYMAYLQEEAAKGKEGKSAEGGDALVNGPTDADILSYILRRSSMTDNGLISNSEMAPALANKVPGVEGMYQNPVDPEDEGLDEEGKFQDLKVRTGMSVRQILNLRTKVISRRFVTNQTRLGKVQGTSTAVIAGNENGWIGIGVAYSTEPVDAKDKALLKAIENMKPILRYEDRTTYGNLETKISGTVVRLFARPPGFGLRVPHQIFEIARAAGLQDLAARIPRSRNSLNVAKATVQALQNQRSPEEIAMGRGKKLVDIRKVYYGGQV</sequence>
<dbReference type="Gene3D" id="3.30.230.10">
    <property type="match status" value="1"/>
</dbReference>
<dbReference type="InterPro" id="IPR000851">
    <property type="entry name" value="Ribosomal_uS5"/>
</dbReference>
<dbReference type="GO" id="GO:0006412">
    <property type="term" value="P:translation"/>
    <property type="evidence" value="ECO:0007669"/>
    <property type="project" value="InterPro"/>
</dbReference>
<dbReference type="GO" id="GO:1990904">
    <property type="term" value="C:ribonucleoprotein complex"/>
    <property type="evidence" value="ECO:0007669"/>
    <property type="project" value="UniProtKB-UniRule"/>
</dbReference>
<evidence type="ECO:0000256" key="5">
    <source>
        <dbReference type="RuleBase" id="RU003823"/>
    </source>
</evidence>
<keyword evidence="2 4" id="KW-0689">Ribosomal protein</keyword>
<dbReference type="GO" id="GO:0005840">
    <property type="term" value="C:ribosome"/>
    <property type="evidence" value="ECO:0007669"/>
    <property type="project" value="UniProtKB-KW"/>
</dbReference>
<dbReference type="PANTHER" id="PTHR48277:SF1">
    <property type="entry name" value="MITOCHONDRIAL RIBOSOMAL PROTEIN S5"/>
    <property type="match status" value="1"/>
</dbReference>
<organism evidence="8 9">
    <name type="scientific">Podospora aff. communis PSN243</name>
    <dbReference type="NCBI Taxonomy" id="3040156"/>
    <lineage>
        <taxon>Eukaryota</taxon>
        <taxon>Fungi</taxon>
        <taxon>Dikarya</taxon>
        <taxon>Ascomycota</taxon>
        <taxon>Pezizomycotina</taxon>
        <taxon>Sordariomycetes</taxon>
        <taxon>Sordariomycetidae</taxon>
        <taxon>Sordariales</taxon>
        <taxon>Podosporaceae</taxon>
        <taxon>Podospora</taxon>
    </lineage>
</organism>
<feature type="domain" description="S5 DRBM" evidence="7">
    <location>
        <begin position="319"/>
        <end position="382"/>
    </location>
</feature>
<dbReference type="InterPro" id="IPR014721">
    <property type="entry name" value="Ribsml_uS5_D2-typ_fold_subgr"/>
</dbReference>
<dbReference type="Pfam" id="PF00333">
    <property type="entry name" value="Ribosomal_S5"/>
    <property type="match status" value="1"/>
</dbReference>
<dbReference type="GO" id="GO:0003735">
    <property type="term" value="F:structural constituent of ribosome"/>
    <property type="evidence" value="ECO:0007669"/>
    <property type="project" value="UniProtKB-UniRule"/>
</dbReference>
<protein>
    <submittedName>
        <fullName evidence="8">Ribosomal protein S5, C-terminal domain-containing protein</fullName>
    </submittedName>
</protein>
<gene>
    <name evidence="8" type="ORF">QBC34DRAFT_390607</name>
</gene>
<dbReference type="SUPFAM" id="SSF54211">
    <property type="entry name" value="Ribosomal protein S5 domain 2-like"/>
    <property type="match status" value="1"/>
</dbReference>
<evidence type="ECO:0000256" key="6">
    <source>
        <dbReference type="SAM" id="MobiDB-lite"/>
    </source>
</evidence>
<evidence type="ECO:0000313" key="8">
    <source>
        <dbReference type="EMBL" id="KAK4455671.1"/>
    </source>
</evidence>
<reference evidence="8" key="1">
    <citation type="journal article" date="2023" name="Mol. Phylogenet. Evol.">
        <title>Genome-scale phylogeny and comparative genomics of the fungal order Sordariales.</title>
        <authorList>
            <person name="Hensen N."/>
            <person name="Bonometti L."/>
            <person name="Westerberg I."/>
            <person name="Brannstrom I.O."/>
            <person name="Guillou S."/>
            <person name="Cros-Aarteil S."/>
            <person name="Calhoun S."/>
            <person name="Haridas S."/>
            <person name="Kuo A."/>
            <person name="Mondo S."/>
            <person name="Pangilinan J."/>
            <person name="Riley R."/>
            <person name="LaButti K."/>
            <person name="Andreopoulos B."/>
            <person name="Lipzen A."/>
            <person name="Chen C."/>
            <person name="Yan M."/>
            <person name="Daum C."/>
            <person name="Ng V."/>
            <person name="Clum A."/>
            <person name="Steindorff A."/>
            <person name="Ohm R.A."/>
            <person name="Martin F."/>
            <person name="Silar P."/>
            <person name="Natvig D.O."/>
            <person name="Lalanne C."/>
            <person name="Gautier V."/>
            <person name="Ament-Velasquez S.L."/>
            <person name="Kruys A."/>
            <person name="Hutchinson M.I."/>
            <person name="Powell A.J."/>
            <person name="Barry K."/>
            <person name="Miller A.N."/>
            <person name="Grigoriev I.V."/>
            <person name="Debuchy R."/>
            <person name="Gladieux P."/>
            <person name="Hiltunen Thoren M."/>
            <person name="Johannesson H."/>
        </authorList>
    </citation>
    <scope>NUCLEOTIDE SEQUENCE</scope>
    <source>
        <strain evidence="8">PSN243</strain>
    </source>
</reference>
<dbReference type="EMBL" id="MU865914">
    <property type="protein sequence ID" value="KAK4455671.1"/>
    <property type="molecule type" value="Genomic_DNA"/>
</dbReference>
<dbReference type="PANTHER" id="PTHR48277">
    <property type="entry name" value="MITOCHONDRIAL RIBOSOMAL PROTEIN S5"/>
    <property type="match status" value="1"/>
</dbReference>
<evidence type="ECO:0000256" key="2">
    <source>
        <dbReference type="ARBA" id="ARBA00022980"/>
    </source>
</evidence>
<dbReference type="Proteomes" id="UP001321760">
    <property type="component" value="Unassembled WGS sequence"/>
</dbReference>
<evidence type="ECO:0000256" key="4">
    <source>
        <dbReference type="PROSITE-ProRule" id="PRU00268"/>
    </source>
</evidence>
<evidence type="ECO:0000256" key="1">
    <source>
        <dbReference type="ARBA" id="ARBA00008945"/>
    </source>
</evidence>
<evidence type="ECO:0000256" key="3">
    <source>
        <dbReference type="ARBA" id="ARBA00023274"/>
    </source>
</evidence>
<name>A0AAV9H734_9PEZI</name>
<dbReference type="GO" id="GO:0003723">
    <property type="term" value="F:RNA binding"/>
    <property type="evidence" value="ECO:0007669"/>
    <property type="project" value="InterPro"/>
</dbReference>